<sequence length="72" mass="7497">MLQLPQPGSFSSFPSAFAAFASQLQSPHFQSLLQSQVAALQSQHIAALQTAASTTASETKPRTVGLQGPLVS</sequence>
<gene>
    <name evidence="2" type="ORF">ANCDUO_22611</name>
</gene>
<evidence type="ECO:0000256" key="1">
    <source>
        <dbReference type="SAM" id="MobiDB-lite"/>
    </source>
</evidence>
<keyword evidence="3" id="KW-1185">Reference proteome</keyword>
<feature type="region of interest" description="Disordered" evidence="1">
    <location>
        <begin position="52"/>
        <end position="72"/>
    </location>
</feature>
<dbReference type="EMBL" id="KN767865">
    <property type="protein sequence ID" value="KIH47333.1"/>
    <property type="molecule type" value="Genomic_DNA"/>
</dbReference>
<organism evidence="2 3">
    <name type="scientific">Ancylostoma duodenale</name>
    <dbReference type="NCBI Taxonomy" id="51022"/>
    <lineage>
        <taxon>Eukaryota</taxon>
        <taxon>Metazoa</taxon>
        <taxon>Ecdysozoa</taxon>
        <taxon>Nematoda</taxon>
        <taxon>Chromadorea</taxon>
        <taxon>Rhabditida</taxon>
        <taxon>Rhabditina</taxon>
        <taxon>Rhabditomorpha</taxon>
        <taxon>Strongyloidea</taxon>
        <taxon>Ancylostomatidae</taxon>
        <taxon>Ancylostomatinae</taxon>
        <taxon>Ancylostoma</taxon>
    </lineage>
</organism>
<proteinExistence type="predicted"/>
<accession>A0A0C2BTT6</accession>
<name>A0A0C2BTT6_9BILA</name>
<evidence type="ECO:0000313" key="3">
    <source>
        <dbReference type="Proteomes" id="UP000054047"/>
    </source>
</evidence>
<dbReference type="Proteomes" id="UP000054047">
    <property type="component" value="Unassembled WGS sequence"/>
</dbReference>
<reference evidence="2 3" key="1">
    <citation type="submission" date="2013-12" db="EMBL/GenBank/DDBJ databases">
        <title>Draft genome of the parsitic nematode Ancylostoma duodenale.</title>
        <authorList>
            <person name="Mitreva M."/>
        </authorList>
    </citation>
    <scope>NUCLEOTIDE SEQUENCE [LARGE SCALE GENOMIC DNA]</scope>
    <source>
        <strain evidence="2 3">Zhejiang</strain>
    </source>
</reference>
<dbReference type="AlphaFoldDB" id="A0A0C2BTT6"/>
<protein>
    <submittedName>
        <fullName evidence="2">Uncharacterized protein</fullName>
    </submittedName>
</protein>
<evidence type="ECO:0000313" key="2">
    <source>
        <dbReference type="EMBL" id="KIH47333.1"/>
    </source>
</evidence>